<evidence type="ECO:0000256" key="1">
    <source>
        <dbReference type="SAM" id="MobiDB-lite"/>
    </source>
</evidence>
<keyword evidence="3" id="KW-1185">Reference proteome</keyword>
<feature type="region of interest" description="Disordered" evidence="1">
    <location>
        <begin position="62"/>
        <end position="92"/>
    </location>
</feature>
<organism evidence="2 3">
    <name type="scientific">Theobroma cacao</name>
    <name type="common">Cacao</name>
    <name type="synonym">Cocoa</name>
    <dbReference type="NCBI Taxonomy" id="3641"/>
    <lineage>
        <taxon>Eukaryota</taxon>
        <taxon>Viridiplantae</taxon>
        <taxon>Streptophyta</taxon>
        <taxon>Embryophyta</taxon>
        <taxon>Tracheophyta</taxon>
        <taxon>Spermatophyta</taxon>
        <taxon>Magnoliopsida</taxon>
        <taxon>eudicotyledons</taxon>
        <taxon>Gunneridae</taxon>
        <taxon>Pentapetalae</taxon>
        <taxon>rosids</taxon>
        <taxon>malvids</taxon>
        <taxon>Malvales</taxon>
        <taxon>Malvaceae</taxon>
        <taxon>Byttnerioideae</taxon>
        <taxon>Theobroma</taxon>
    </lineage>
</organism>
<reference evidence="2 3" key="1">
    <citation type="journal article" date="2013" name="Genome Biol.">
        <title>The genome sequence of the most widely cultivated cacao type and its use to identify candidate genes regulating pod color.</title>
        <authorList>
            <person name="Motamayor J.C."/>
            <person name="Mockaitis K."/>
            <person name="Schmutz J."/>
            <person name="Haiminen N."/>
            <person name="Iii D.L."/>
            <person name="Cornejo O."/>
            <person name="Findley S.D."/>
            <person name="Zheng P."/>
            <person name="Utro F."/>
            <person name="Royaert S."/>
            <person name="Saski C."/>
            <person name="Jenkins J."/>
            <person name="Podicheti R."/>
            <person name="Zhao M."/>
            <person name="Scheffler B.E."/>
            <person name="Stack J.C."/>
            <person name="Feltus F.A."/>
            <person name="Mustiga G.M."/>
            <person name="Amores F."/>
            <person name="Phillips W."/>
            <person name="Marelli J.P."/>
            <person name="May G.D."/>
            <person name="Shapiro H."/>
            <person name="Ma J."/>
            <person name="Bustamante C.D."/>
            <person name="Schnell R.J."/>
            <person name="Main D."/>
            <person name="Gilbert D."/>
            <person name="Parida L."/>
            <person name="Kuhn D.N."/>
        </authorList>
    </citation>
    <scope>NUCLEOTIDE SEQUENCE [LARGE SCALE GENOMIC DNA]</scope>
    <source>
        <strain evidence="3">cv. Matina 1-6</strain>
    </source>
</reference>
<accession>A0A061EPQ7</accession>
<name>A0A061EPQ7_THECC</name>
<dbReference type="AlphaFoldDB" id="A0A061EPQ7"/>
<evidence type="ECO:0000313" key="2">
    <source>
        <dbReference type="EMBL" id="EOY04299.1"/>
    </source>
</evidence>
<dbReference type="EMBL" id="CM001882">
    <property type="protein sequence ID" value="EOY04299.1"/>
    <property type="molecule type" value="Genomic_DNA"/>
</dbReference>
<dbReference type="HOGENOM" id="CLU_1974557_0_0_1"/>
<gene>
    <name evidence="2" type="ORF">TCM_019560</name>
</gene>
<protein>
    <submittedName>
        <fullName evidence="2">Uncharacterized protein</fullName>
    </submittedName>
</protein>
<dbReference type="Proteomes" id="UP000026915">
    <property type="component" value="Chromosome 4"/>
</dbReference>
<dbReference type="InParanoid" id="A0A061EPQ7"/>
<proteinExistence type="predicted"/>
<evidence type="ECO:0000313" key="3">
    <source>
        <dbReference type="Proteomes" id="UP000026915"/>
    </source>
</evidence>
<sequence length="127" mass="14309">MRKVIVRTKSIMYGQVITQILAYVNIDVSSMDNATSQPKIKYLDRIMICRMGYTEDVEIKTSLHKRVRREGDDDGENVPPPTSAEPSSSITSSNALDINAKLKVIMSTLDENSEQLDVLAEHFDNFD</sequence>
<dbReference type="Gramene" id="EOY04299">
    <property type="protein sequence ID" value="EOY04299"/>
    <property type="gene ID" value="TCM_019560"/>
</dbReference>